<reference evidence="5" key="1">
    <citation type="submission" date="2022-11" db="UniProtKB">
        <authorList>
            <consortium name="WormBaseParasite"/>
        </authorList>
    </citation>
    <scope>IDENTIFICATION</scope>
</reference>
<dbReference type="GO" id="GO:0004386">
    <property type="term" value="F:helicase activity"/>
    <property type="evidence" value="ECO:0007669"/>
    <property type="project" value="InterPro"/>
</dbReference>
<dbReference type="SUPFAM" id="SSF46565">
    <property type="entry name" value="Chaperone J-domain"/>
    <property type="match status" value="1"/>
</dbReference>
<dbReference type="PANTHER" id="PTHR10887">
    <property type="entry name" value="DNA2/NAM7 HELICASE FAMILY"/>
    <property type="match status" value="1"/>
</dbReference>
<evidence type="ECO:0000256" key="1">
    <source>
        <dbReference type="SAM" id="MobiDB-lite"/>
    </source>
</evidence>
<dbReference type="CDD" id="cd18808">
    <property type="entry name" value="SF1_C_Upf1"/>
    <property type="match status" value="1"/>
</dbReference>
<dbReference type="InterPro" id="IPR047187">
    <property type="entry name" value="SF1_C_Upf1"/>
</dbReference>
<feature type="region of interest" description="Disordered" evidence="1">
    <location>
        <begin position="874"/>
        <end position="926"/>
    </location>
</feature>
<dbReference type="AlphaFoldDB" id="A0A914ML35"/>
<feature type="domain" description="DNA2/NAM7 helicase-like C-terminal" evidence="3">
    <location>
        <begin position="628"/>
        <end position="837"/>
    </location>
</feature>
<evidence type="ECO:0000259" key="3">
    <source>
        <dbReference type="Pfam" id="PF13087"/>
    </source>
</evidence>
<dbReference type="GO" id="GO:0005829">
    <property type="term" value="C:cytosol"/>
    <property type="evidence" value="ECO:0007669"/>
    <property type="project" value="TreeGrafter"/>
</dbReference>
<feature type="domain" description="DNA2/NAM7 helicase helicase" evidence="2">
    <location>
        <begin position="545"/>
        <end position="617"/>
    </location>
</feature>
<organism evidence="4 5">
    <name type="scientific">Meloidogyne incognita</name>
    <name type="common">Southern root-knot nematode worm</name>
    <name type="synonym">Oxyuris incognita</name>
    <dbReference type="NCBI Taxonomy" id="6306"/>
    <lineage>
        <taxon>Eukaryota</taxon>
        <taxon>Metazoa</taxon>
        <taxon>Ecdysozoa</taxon>
        <taxon>Nematoda</taxon>
        <taxon>Chromadorea</taxon>
        <taxon>Rhabditida</taxon>
        <taxon>Tylenchina</taxon>
        <taxon>Tylenchomorpha</taxon>
        <taxon>Tylenchoidea</taxon>
        <taxon>Meloidogynidae</taxon>
        <taxon>Meloidogyninae</taxon>
        <taxon>Meloidogyne</taxon>
        <taxon>Meloidogyne incognita group</taxon>
    </lineage>
</organism>
<dbReference type="InterPro" id="IPR041677">
    <property type="entry name" value="DNA2/NAM7_AAA_11"/>
</dbReference>
<dbReference type="Proteomes" id="UP000887563">
    <property type="component" value="Unplaced"/>
</dbReference>
<dbReference type="Gene3D" id="1.10.287.110">
    <property type="entry name" value="DnaJ domain"/>
    <property type="match status" value="1"/>
</dbReference>
<proteinExistence type="predicted"/>
<dbReference type="Pfam" id="PF13086">
    <property type="entry name" value="AAA_11"/>
    <property type="match status" value="2"/>
</dbReference>
<feature type="domain" description="DNA2/NAM7 helicase helicase" evidence="2">
    <location>
        <begin position="429"/>
        <end position="502"/>
    </location>
</feature>
<sequence>MSGLRKEFNYTDKEILSMMMELKVTHTINLVELRRAFFKQIKAHHSDKGGAVQKAQIITQAYRVLKQYVEAGIMLPKATQNGFHQPSTSADFGGRSGCRPNQSAPRAAPDGFEDFGDFQDVKSKRRKKFGGMSNGKNNQQQESDDARDEPSTGGKPKNINIKTQKFVNGYTYLKEDFSTYDDPMERPDRQKDGVRKIRGGLLLYKDFNRALVLPTEYQELGSTFSENDLVDDPSFAPILEKLQQIACDLPSLAEKLRIFIYIAWAFDGGAMQDAKIMLQKVKMAPYGTDDDSLYEIKIPRRTFDDDVLTTGLHVSVRSVSDGKLYANAVIEQVNPSSQSIVLFFVDPLRLSRILALSNNVNVSINSSAFVYRSQLRSLEWILANCGSRRNMDQIIYPKPEFTETLEEFRVRRAVELLSMPFREEADHSYNEEQKNAIFSIVNKEHHPWPFVLFGPPGTGKTITLIESIRHLVLQSSQNRILVCTPSKMAADNFAEALLQHDFLEHKYIFRMHSLSTMAHSRNKKLDPISYLAKEAKHRFFGIPDRLNLKMFRVIIATLATSSYLILAGGLRDYFTHIIVDEAGQALESEVWIPIGGLVGKETSVVLAGDPMQLGPVLNVNTMKWFGFDISMLKRIMHSEMYKDSSDERFFVILRQTYRSHYNILRPCSYLFYDNMLIVDDRQGNFYKLSDWEGLPTKGFPIIFHSSRGSEDEQGVNKSHQNTFEANLVCKYVQRILAETNTQEKDIGVISPYKNQAKFKRNSEEIEKILFKVLRLRVMLASFPGVTVDSVEGFQGSEREVIIMSMVRQYDLGFLRCDLRINTSISRAKYLLIIIGNEALLSLHATWKKFIYYCRFHGGFLNSCGVKMDPIADEEEMYGKDEEKEEEEEEENYKNEDDEIYENGLGEEEEEEVFNESVPDDPLNNFI</sequence>
<accession>A0A914ML35</accession>
<keyword evidence="4" id="KW-1185">Reference proteome</keyword>
<dbReference type="PANTHER" id="PTHR10887:SF419">
    <property type="entry name" value="RNA HELICASE MOV10L1"/>
    <property type="match status" value="1"/>
</dbReference>
<name>A0A914ML35_MELIC</name>
<dbReference type="InterPro" id="IPR045055">
    <property type="entry name" value="DNA2/NAM7-like"/>
</dbReference>
<evidence type="ECO:0000259" key="2">
    <source>
        <dbReference type="Pfam" id="PF13086"/>
    </source>
</evidence>
<dbReference type="GO" id="GO:0035194">
    <property type="term" value="P:regulatory ncRNA-mediated post-transcriptional gene silencing"/>
    <property type="evidence" value="ECO:0007669"/>
    <property type="project" value="TreeGrafter"/>
</dbReference>
<dbReference type="WBParaSite" id="Minc3s02110g28346">
    <property type="protein sequence ID" value="Minc3s02110g28346"/>
    <property type="gene ID" value="Minc3s02110g28346"/>
</dbReference>
<evidence type="ECO:0000313" key="5">
    <source>
        <dbReference type="WBParaSite" id="Minc3s02110g28346"/>
    </source>
</evidence>
<protein>
    <submittedName>
        <fullName evidence="5">RNA helicase</fullName>
    </submittedName>
</protein>
<feature type="compositionally biased region" description="Acidic residues" evidence="1">
    <location>
        <begin position="882"/>
        <end position="913"/>
    </location>
</feature>
<dbReference type="InterPro" id="IPR027417">
    <property type="entry name" value="P-loop_NTPase"/>
</dbReference>
<dbReference type="Gene3D" id="3.40.50.300">
    <property type="entry name" value="P-loop containing nucleotide triphosphate hydrolases"/>
    <property type="match status" value="2"/>
</dbReference>
<dbReference type="Pfam" id="PF13087">
    <property type="entry name" value="AAA_12"/>
    <property type="match status" value="1"/>
</dbReference>
<dbReference type="SUPFAM" id="SSF52540">
    <property type="entry name" value="P-loop containing nucleoside triphosphate hydrolases"/>
    <property type="match status" value="1"/>
</dbReference>
<evidence type="ECO:0000313" key="4">
    <source>
        <dbReference type="Proteomes" id="UP000887563"/>
    </source>
</evidence>
<feature type="compositionally biased region" description="Polar residues" evidence="1">
    <location>
        <begin position="79"/>
        <end position="90"/>
    </location>
</feature>
<dbReference type="GO" id="GO:0043186">
    <property type="term" value="C:P granule"/>
    <property type="evidence" value="ECO:0007669"/>
    <property type="project" value="TreeGrafter"/>
</dbReference>
<feature type="region of interest" description="Disordered" evidence="1">
    <location>
        <begin position="79"/>
        <end position="160"/>
    </location>
</feature>
<dbReference type="InterPro" id="IPR036869">
    <property type="entry name" value="J_dom_sf"/>
</dbReference>
<dbReference type="InterPro" id="IPR041679">
    <property type="entry name" value="DNA2/NAM7-like_C"/>
</dbReference>